<reference evidence="1" key="1">
    <citation type="submission" date="2017-08" db="EMBL/GenBank/DDBJ databases">
        <authorList>
            <consortium name="Urmite Genomes"/>
        </authorList>
    </citation>
    <scope>NUCLEOTIDE SEQUENCE [LARGE SCALE GENOMIC DNA]</scope>
    <source>
        <strain evidence="1">IHUMI-LCC2</strain>
    </source>
</reference>
<organism evidence="1">
    <name type="scientific">Orpheovirus IHUMI-LCC2</name>
    <dbReference type="NCBI Taxonomy" id="2023057"/>
    <lineage>
        <taxon>Viruses</taxon>
        <taxon>Varidnaviria</taxon>
        <taxon>Bamfordvirae</taxon>
        <taxon>Nucleocytoviricota</taxon>
        <taxon>Megaviricetes</taxon>
        <taxon>Pimascovirales</taxon>
        <taxon>Ocovirineae</taxon>
        <taxon>Orpheoviridae</taxon>
        <taxon>Alphaorpheovirus</taxon>
        <taxon>Alphaorpheovirus massiliense</taxon>
    </lineage>
</organism>
<evidence type="ECO:0000313" key="1">
    <source>
        <dbReference type="EMBL" id="SNW62198.1"/>
    </source>
</evidence>
<protein>
    <submittedName>
        <fullName evidence="1">Uncharacterized protein</fullName>
    </submittedName>
</protein>
<dbReference type="GeneID" id="35382066"/>
<dbReference type="KEGG" id="vg:35382066"/>
<dbReference type="EMBL" id="LT906555">
    <property type="protein sequence ID" value="SNW62198.1"/>
    <property type="molecule type" value="Genomic_DNA"/>
</dbReference>
<accession>A0A2I2L3U0</accession>
<keyword evidence="2" id="KW-1185">Reference proteome</keyword>
<dbReference type="Proteomes" id="UP000236316">
    <property type="component" value="Segment"/>
</dbReference>
<evidence type="ECO:0000313" key="2">
    <source>
        <dbReference type="Proteomes" id="UP000236316"/>
    </source>
</evidence>
<proteinExistence type="predicted"/>
<sequence>MELPESLLSLNFINTIINNKYSMSCNLEGSYNIISEALVPILISQLRENNAQDYCFAQTIYLNENANGDIELMENEEEIKLICDTKSNRFILYLIDINIEQRVRHSNALLIDTLYESIEYFEPNGSIYESYANTSSYLQYVFLSILPTYKFLPTNDFCPKIGLQDRTGLGICGSFSLLFLLLRVLNDDATSGEILGILIDLSNKQLLYLMSKFMCYINVSAIKYNVTLLDKYYTIFQSLKWKLGNIPGLYKSIDALYYDLDARGLHKLAREYNIENL</sequence>
<gene>
    <name evidence="1" type="ORF">ORPV_294</name>
</gene>
<name>A0A2I2L3U0_9VIRU</name>
<dbReference type="RefSeq" id="YP_009448500.1">
    <property type="nucleotide sequence ID" value="NC_036594.1"/>
</dbReference>